<feature type="non-terminal residue" evidence="1">
    <location>
        <position position="1"/>
    </location>
</feature>
<proteinExistence type="predicted"/>
<accession>A0A0F8Z499</accession>
<name>A0A0F8Z499_9ZZZZ</name>
<gene>
    <name evidence="1" type="ORF">LCGC14_3016200</name>
</gene>
<evidence type="ECO:0000313" key="1">
    <source>
        <dbReference type="EMBL" id="KKK61249.1"/>
    </source>
</evidence>
<protein>
    <submittedName>
        <fullName evidence="1">Uncharacterized protein</fullName>
    </submittedName>
</protein>
<dbReference type="AlphaFoldDB" id="A0A0F8Z499"/>
<sequence length="109" mass="12617">IGDSSNSYLITKLYKKYRLKLISIGVSITYSAYMIEEIYTSLHRDKARANIYRSLTATEGDVWQGKFDEYIERYNSRMSTGKFVIDISDDESISEGEGEVHIQNVRFVK</sequence>
<reference evidence="1" key="1">
    <citation type="journal article" date="2015" name="Nature">
        <title>Complex archaea that bridge the gap between prokaryotes and eukaryotes.</title>
        <authorList>
            <person name="Spang A."/>
            <person name="Saw J.H."/>
            <person name="Jorgensen S.L."/>
            <person name="Zaremba-Niedzwiedzka K."/>
            <person name="Martijn J."/>
            <person name="Lind A.E."/>
            <person name="van Eijk R."/>
            <person name="Schleper C."/>
            <person name="Guy L."/>
            <person name="Ettema T.J."/>
        </authorList>
    </citation>
    <scope>NUCLEOTIDE SEQUENCE</scope>
</reference>
<dbReference type="EMBL" id="LAZR01062569">
    <property type="protein sequence ID" value="KKK61249.1"/>
    <property type="molecule type" value="Genomic_DNA"/>
</dbReference>
<organism evidence="1">
    <name type="scientific">marine sediment metagenome</name>
    <dbReference type="NCBI Taxonomy" id="412755"/>
    <lineage>
        <taxon>unclassified sequences</taxon>
        <taxon>metagenomes</taxon>
        <taxon>ecological metagenomes</taxon>
    </lineage>
</organism>
<comment type="caution">
    <text evidence="1">The sequence shown here is derived from an EMBL/GenBank/DDBJ whole genome shotgun (WGS) entry which is preliminary data.</text>
</comment>